<dbReference type="PANTHER" id="PTHR46233:SF3">
    <property type="entry name" value="HYDROXYACYLGLUTATHIONE HYDROLASE GLOC"/>
    <property type="match status" value="1"/>
</dbReference>
<name>A0A0S2I4J0_9BACT</name>
<dbReference type="EC" id="3.1.2.6" evidence="6"/>
<dbReference type="Pfam" id="PF00753">
    <property type="entry name" value="Lactamase_B"/>
    <property type="match status" value="1"/>
</dbReference>
<dbReference type="SUPFAM" id="SSF56281">
    <property type="entry name" value="Metallo-hydrolase/oxidoreductase"/>
    <property type="match status" value="1"/>
</dbReference>
<dbReference type="InterPro" id="IPR001279">
    <property type="entry name" value="Metallo-B-lactamas"/>
</dbReference>
<dbReference type="SMART" id="SM00849">
    <property type="entry name" value="Lactamase_B"/>
    <property type="match status" value="1"/>
</dbReference>
<evidence type="ECO:0000256" key="4">
    <source>
        <dbReference type="ARBA" id="ARBA00022833"/>
    </source>
</evidence>
<evidence type="ECO:0000313" key="7">
    <source>
        <dbReference type="Proteomes" id="UP000064893"/>
    </source>
</evidence>
<accession>A0A0S2I4J0</accession>
<dbReference type="OrthoDB" id="9802248at2"/>
<dbReference type="STRING" id="1307839.L21SP5_03631"/>
<evidence type="ECO:0000313" key="6">
    <source>
        <dbReference type="EMBL" id="ALO17232.1"/>
    </source>
</evidence>
<comment type="cofactor">
    <cofactor evidence="1">
        <name>Zn(2+)</name>
        <dbReference type="ChEBI" id="CHEBI:29105"/>
    </cofactor>
</comment>
<dbReference type="PANTHER" id="PTHR46233">
    <property type="entry name" value="HYDROXYACYLGLUTATHIONE HYDROLASE GLOC"/>
    <property type="match status" value="1"/>
</dbReference>
<proteinExistence type="predicted"/>
<keyword evidence="7" id="KW-1185">Reference proteome</keyword>
<keyword evidence="3 6" id="KW-0378">Hydrolase</keyword>
<reference evidence="6 7" key="1">
    <citation type="submission" date="2015-11" db="EMBL/GenBank/DDBJ databases">
        <title>Description and complete genome sequence of a novel strain predominating in hypersaline microbial mats and representing a new family of the Bacteriodetes phylum.</title>
        <authorList>
            <person name="Spring S."/>
            <person name="Bunk B."/>
            <person name="Sproer C."/>
            <person name="Klenk H.-P."/>
        </authorList>
    </citation>
    <scope>NUCLEOTIDE SEQUENCE [LARGE SCALE GENOMIC DNA]</scope>
    <source>
        <strain evidence="6 7">L21-Spi-D4</strain>
    </source>
</reference>
<dbReference type="EMBL" id="CP013118">
    <property type="protein sequence ID" value="ALO17232.1"/>
    <property type="molecule type" value="Genomic_DNA"/>
</dbReference>
<keyword evidence="2" id="KW-0479">Metal-binding</keyword>
<dbReference type="KEGG" id="blq:L21SP5_03631"/>
<dbReference type="InterPro" id="IPR051453">
    <property type="entry name" value="MBL_Glyoxalase_II"/>
</dbReference>
<dbReference type="AlphaFoldDB" id="A0A0S2I4J0"/>
<evidence type="ECO:0000259" key="5">
    <source>
        <dbReference type="SMART" id="SM00849"/>
    </source>
</evidence>
<feature type="domain" description="Metallo-beta-lactamase" evidence="5">
    <location>
        <begin position="42"/>
        <end position="227"/>
    </location>
</feature>
<sequence length="249" mass="29065">MRLNFINIWGNYVSKAIPGKLFYPLPTGKVHDNIFAICDRNDTNFFVYTNGKNYICFDVGYINNNYVKDDFRKIGIDPKSISHVFLTHTDMDHAGAVDKDSKSNWLKPGVHIYMGRIEENLIRKRQRRRFLFYTPIEIEKEYHLLDDNDVIVVGDIKVKAIHTPGHTCGHQAYLVDGKYLFAGDLLLLKDEKATAFYKIWNMDHEQDKQSIRKIAQLKDVELMCTCHSKCTFDFKTTMADWVEKLNKDK</sequence>
<evidence type="ECO:0000256" key="3">
    <source>
        <dbReference type="ARBA" id="ARBA00022801"/>
    </source>
</evidence>
<dbReference type="Gene3D" id="3.60.15.10">
    <property type="entry name" value="Ribonuclease Z/Hydroxyacylglutathione hydrolase-like"/>
    <property type="match status" value="1"/>
</dbReference>
<dbReference type="GO" id="GO:0004416">
    <property type="term" value="F:hydroxyacylglutathione hydrolase activity"/>
    <property type="evidence" value="ECO:0007669"/>
    <property type="project" value="UniProtKB-EC"/>
</dbReference>
<dbReference type="InterPro" id="IPR036866">
    <property type="entry name" value="RibonucZ/Hydroxyglut_hydro"/>
</dbReference>
<evidence type="ECO:0000256" key="2">
    <source>
        <dbReference type="ARBA" id="ARBA00022723"/>
    </source>
</evidence>
<evidence type="ECO:0000256" key="1">
    <source>
        <dbReference type="ARBA" id="ARBA00001947"/>
    </source>
</evidence>
<dbReference type="Proteomes" id="UP000064893">
    <property type="component" value="Chromosome"/>
</dbReference>
<protein>
    <submittedName>
        <fullName evidence="6">Hydroxyacylglutathione hydrolase</fullName>
        <ecNumber evidence="6">3.1.2.6</ecNumber>
    </submittedName>
</protein>
<keyword evidence="4" id="KW-0862">Zinc</keyword>
<gene>
    <name evidence="6" type="primary">gloB</name>
    <name evidence="6" type="ORF">L21SP5_03631</name>
</gene>
<dbReference type="RefSeq" id="WP_057954534.1">
    <property type="nucleotide sequence ID" value="NZ_CP013118.1"/>
</dbReference>
<dbReference type="GO" id="GO:0046872">
    <property type="term" value="F:metal ion binding"/>
    <property type="evidence" value="ECO:0007669"/>
    <property type="project" value="UniProtKB-KW"/>
</dbReference>
<organism evidence="6 7">
    <name type="scientific">Salinivirga cyanobacteriivorans</name>
    <dbReference type="NCBI Taxonomy" id="1307839"/>
    <lineage>
        <taxon>Bacteria</taxon>
        <taxon>Pseudomonadati</taxon>
        <taxon>Bacteroidota</taxon>
        <taxon>Bacteroidia</taxon>
        <taxon>Bacteroidales</taxon>
        <taxon>Salinivirgaceae</taxon>
        <taxon>Salinivirga</taxon>
    </lineage>
</organism>